<dbReference type="EMBL" id="AJAQ01000011">
    <property type="protein sequence ID" value="EOH95569.1"/>
    <property type="molecule type" value="Genomic_DNA"/>
</dbReference>
<sequence>MKQFTGEIGGRVIILRLDKGELMLESIKQTIKDLDIKNATLMCGYGTFSDAKMHMVTTTGEFPAGNIFPEWKDAPLELASMTGVIADGEPHIHMVISQGKETFAGHLEDGCAVCYVGEVVIYEHKNIELVRVPTDWGPEHLDVKE</sequence>
<dbReference type="InterPro" id="IPR005175">
    <property type="entry name" value="PPC_dom"/>
</dbReference>
<dbReference type="CDD" id="cd11378">
    <property type="entry name" value="DUF296"/>
    <property type="match status" value="1"/>
</dbReference>
<name>R2T5P8_9ENTE</name>
<evidence type="ECO:0000313" key="3">
    <source>
        <dbReference type="Proteomes" id="UP000013782"/>
    </source>
</evidence>
<dbReference type="Pfam" id="PF03479">
    <property type="entry name" value="PCC"/>
    <property type="match status" value="1"/>
</dbReference>
<gene>
    <name evidence="2" type="ORF">UAU_01531</name>
</gene>
<keyword evidence="3" id="KW-1185">Reference proteome</keyword>
<comment type="caution">
    <text evidence="2">The sequence shown here is derived from an EMBL/GenBank/DDBJ whole genome shotgun (WGS) entry which is preliminary data.</text>
</comment>
<dbReference type="PATRIC" id="fig|1158607.3.peg.1518"/>
<dbReference type="eggNOG" id="COG1661">
    <property type="taxonomic scope" value="Bacteria"/>
</dbReference>
<dbReference type="PANTHER" id="PTHR34988">
    <property type="entry name" value="PROTEIN, PUTATIVE-RELATED"/>
    <property type="match status" value="1"/>
</dbReference>
<proteinExistence type="predicted"/>
<dbReference type="STRING" id="160454.RV10_GL001303"/>
<accession>R2T5P8</accession>
<dbReference type="SUPFAM" id="SSF117856">
    <property type="entry name" value="AF0104/ALDC/Ptd012-like"/>
    <property type="match status" value="1"/>
</dbReference>
<dbReference type="Proteomes" id="UP000013782">
    <property type="component" value="Unassembled WGS sequence"/>
</dbReference>
<dbReference type="RefSeq" id="WP_010756556.1">
    <property type="nucleotide sequence ID" value="NZ_ASWD01000002.1"/>
</dbReference>
<evidence type="ECO:0000259" key="1">
    <source>
        <dbReference type="PROSITE" id="PS51742"/>
    </source>
</evidence>
<protein>
    <recommendedName>
        <fullName evidence="1">PPC domain-containing protein</fullName>
    </recommendedName>
</protein>
<dbReference type="OrthoDB" id="9791702at2"/>
<dbReference type="PANTHER" id="PTHR34988:SF1">
    <property type="entry name" value="DNA-BINDING PROTEIN"/>
    <property type="match status" value="1"/>
</dbReference>
<feature type="domain" description="PPC" evidence="1">
    <location>
        <begin position="6"/>
        <end position="145"/>
    </location>
</feature>
<dbReference type="PROSITE" id="PS51742">
    <property type="entry name" value="PPC"/>
    <property type="match status" value="1"/>
</dbReference>
<dbReference type="Gene3D" id="3.30.1330.80">
    <property type="entry name" value="Hypothetical protein, similar to alpha- acetolactate decarboxylase, domain 2"/>
    <property type="match status" value="1"/>
</dbReference>
<dbReference type="AlphaFoldDB" id="R2T5P8"/>
<evidence type="ECO:0000313" key="2">
    <source>
        <dbReference type="EMBL" id="EOH95569.1"/>
    </source>
</evidence>
<reference evidence="2 3" key="1">
    <citation type="submission" date="2013-02" db="EMBL/GenBank/DDBJ databases">
        <title>The Genome Sequence of Enterococcus pallens BAA-351.</title>
        <authorList>
            <consortium name="The Broad Institute Genome Sequencing Platform"/>
            <consortium name="The Broad Institute Genome Sequencing Center for Infectious Disease"/>
            <person name="Earl A.M."/>
            <person name="Gilmore M.S."/>
            <person name="Lebreton F."/>
            <person name="Walker B."/>
            <person name="Young S.K."/>
            <person name="Zeng Q."/>
            <person name="Gargeya S."/>
            <person name="Fitzgerald M."/>
            <person name="Haas B."/>
            <person name="Abouelleil A."/>
            <person name="Alvarado L."/>
            <person name="Arachchi H.M."/>
            <person name="Berlin A.M."/>
            <person name="Chapman S.B."/>
            <person name="Dewar J."/>
            <person name="Goldberg J."/>
            <person name="Griggs A."/>
            <person name="Gujja S."/>
            <person name="Hansen M."/>
            <person name="Howarth C."/>
            <person name="Imamovic A."/>
            <person name="Larimer J."/>
            <person name="McCowan C."/>
            <person name="Murphy C."/>
            <person name="Neiman D."/>
            <person name="Pearson M."/>
            <person name="Priest M."/>
            <person name="Roberts A."/>
            <person name="Saif S."/>
            <person name="Shea T."/>
            <person name="Sisk P."/>
            <person name="Sykes S."/>
            <person name="Wortman J."/>
            <person name="Nusbaum C."/>
            <person name="Birren B."/>
        </authorList>
    </citation>
    <scope>NUCLEOTIDE SEQUENCE [LARGE SCALE GENOMIC DNA]</scope>
    <source>
        <strain evidence="2 3">ATCC BAA-351</strain>
    </source>
</reference>
<dbReference type="HOGENOM" id="CLU_114051_4_0_9"/>
<organism evidence="2 3">
    <name type="scientific">Enterococcus pallens ATCC BAA-351</name>
    <dbReference type="NCBI Taxonomy" id="1158607"/>
    <lineage>
        <taxon>Bacteria</taxon>
        <taxon>Bacillati</taxon>
        <taxon>Bacillota</taxon>
        <taxon>Bacilli</taxon>
        <taxon>Lactobacillales</taxon>
        <taxon>Enterococcaceae</taxon>
        <taxon>Enterococcus</taxon>
    </lineage>
</organism>